<sequence>MEQTVANQACRTMQFLHVRLKSQKAYREAHNKVIRGFQAFRQARASVTGLEPAIEERLPISGRVRYPPTSRLQFRFGTQF</sequence>
<dbReference type="AlphaFoldDB" id="A0AAV3Z291"/>
<keyword evidence="2" id="KW-1185">Reference proteome</keyword>
<organism evidence="1 2">
    <name type="scientific">Plakobranchus ocellatus</name>
    <dbReference type="NCBI Taxonomy" id="259542"/>
    <lineage>
        <taxon>Eukaryota</taxon>
        <taxon>Metazoa</taxon>
        <taxon>Spiralia</taxon>
        <taxon>Lophotrochozoa</taxon>
        <taxon>Mollusca</taxon>
        <taxon>Gastropoda</taxon>
        <taxon>Heterobranchia</taxon>
        <taxon>Euthyneura</taxon>
        <taxon>Panpulmonata</taxon>
        <taxon>Sacoglossa</taxon>
        <taxon>Placobranchoidea</taxon>
        <taxon>Plakobranchidae</taxon>
        <taxon>Plakobranchus</taxon>
    </lineage>
</organism>
<reference evidence="1 2" key="1">
    <citation type="journal article" date="2021" name="Elife">
        <title>Chloroplast acquisition without the gene transfer in kleptoplastic sea slugs, Plakobranchus ocellatus.</title>
        <authorList>
            <person name="Maeda T."/>
            <person name="Takahashi S."/>
            <person name="Yoshida T."/>
            <person name="Shimamura S."/>
            <person name="Takaki Y."/>
            <person name="Nagai Y."/>
            <person name="Toyoda A."/>
            <person name="Suzuki Y."/>
            <person name="Arimoto A."/>
            <person name="Ishii H."/>
            <person name="Satoh N."/>
            <person name="Nishiyama T."/>
            <person name="Hasebe M."/>
            <person name="Maruyama T."/>
            <person name="Minagawa J."/>
            <person name="Obokata J."/>
            <person name="Shigenobu S."/>
        </authorList>
    </citation>
    <scope>NUCLEOTIDE SEQUENCE [LARGE SCALE GENOMIC DNA]</scope>
</reference>
<name>A0AAV3Z291_9GAST</name>
<dbReference type="Proteomes" id="UP000735302">
    <property type="component" value="Unassembled WGS sequence"/>
</dbReference>
<protein>
    <submittedName>
        <fullName evidence="1">Uncharacterized protein</fullName>
    </submittedName>
</protein>
<gene>
    <name evidence="1" type="ORF">PoB_001511700</name>
</gene>
<accession>A0AAV3Z291</accession>
<evidence type="ECO:0000313" key="1">
    <source>
        <dbReference type="EMBL" id="GFN88611.1"/>
    </source>
</evidence>
<proteinExistence type="predicted"/>
<evidence type="ECO:0000313" key="2">
    <source>
        <dbReference type="Proteomes" id="UP000735302"/>
    </source>
</evidence>
<comment type="caution">
    <text evidence="1">The sequence shown here is derived from an EMBL/GenBank/DDBJ whole genome shotgun (WGS) entry which is preliminary data.</text>
</comment>
<dbReference type="EMBL" id="BLXT01001860">
    <property type="protein sequence ID" value="GFN88611.1"/>
    <property type="molecule type" value="Genomic_DNA"/>
</dbReference>